<name>C1E480_MICCC</name>
<dbReference type="OMA" id="QCEMCER"/>
<dbReference type="PANTHER" id="PTHR37827:SF1">
    <property type="entry name" value="HNH DOMAIN-CONTAINING PROTEIN"/>
    <property type="match status" value="1"/>
</dbReference>
<dbReference type="STRING" id="296587.C1E480"/>
<organism evidence="1 2">
    <name type="scientific">Micromonas commoda (strain RCC299 / NOUM17 / CCMP2709)</name>
    <name type="common">Picoplanktonic green alga</name>
    <dbReference type="NCBI Taxonomy" id="296587"/>
    <lineage>
        <taxon>Eukaryota</taxon>
        <taxon>Viridiplantae</taxon>
        <taxon>Chlorophyta</taxon>
        <taxon>Mamiellophyceae</taxon>
        <taxon>Mamiellales</taxon>
        <taxon>Mamiellaceae</taxon>
        <taxon>Micromonas</taxon>
    </lineage>
</organism>
<dbReference type="Proteomes" id="UP000002009">
    <property type="component" value="Chromosome 4"/>
</dbReference>
<dbReference type="AlphaFoldDB" id="C1E480"/>
<dbReference type="EMBL" id="CP001325">
    <property type="protein sequence ID" value="ACO63069.1"/>
    <property type="molecule type" value="Genomic_DNA"/>
</dbReference>
<keyword evidence="2" id="KW-1185">Reference proteome</keyword>
<dbReference type="OrthoDB" id="4850648at2759"/>
<reference evidence="1 2" key="1">
    <citation type="journal article" date="2009" name="Science">
        <title>Green evolution and dynamic adaptations revealed by genomes of the marine picoeukaryotes Micromonas.</title>
        <authorList>
            <person name="Worden A.Z."/>
            <person name="Lee J.H."/>
            <person name="Mock T."/>
            <person name="Rouze P."/>
            <person name="Simmons M.P."/>
            <person name="Aerts A.L."/>
            <person name="Allen A.E."/>
            <person name="Cuvelier M.L."/>
            <person name="Derelle E."/>
            <person name="Everett M.V."/>
            <person name="Foulon E."/>
            <person name="Grimwood J."/>
            <person name="Gundlach H."/>
            <person name="Henrissat B."/>
            <person name="Napoli C."/>
            <person name="McDonald S.M."/>
            <person name="Parker M.S."/>
            <person name="Rombauts S."/>
            <person name="Salamov A."/>
            <person name="Von Dassow P."/>
            <person name="Badger J.H."/>
            <person name="Coutinho P.M."/>
            <person name="Demir E."/>
            <person name="Dubchak I."/>
            <person name="Gentemann C."/>
            <person name="Eikrem W."/>
            <person name="Gready J.E."/>
            <person name="John U."/>
            <person name="Lanier W."/>
            <person name="Lindquist E.A."/>
            <person name="Lucas S."/>
            <person name="Mayer K.F."/>
            <person name="Moreau H."/>
            <person name="Not F."/>
            <person name="Otillar R."/>
            <person name="Panaud O."/>
            <person name="Pangilinan J."/>
            <person name="Paulsen I."/>
            <person name="Piegu B."/>
            <person name="Poliakov A."/>
            <person name="Robbens S."/>
            <person name="Schmutz J."/>
            <person name="Toulza E."/>
            <person name="Wyss T."/>
            <person name="Zelensky A."/>
            <person name="Zhou K."/>
            <person name="Armbrust E.V."/>
            <person name="Bhattacharya D."/>
            <person name="Goodenough U.W."/>
            <person name="Van de Peer Y."/>
            <person name="Grigoriev I.V."/>
        </authorList>
    </citation>
    <scope>NUCLEOTIDE SEQUENCE [LARGE SCALE GENOMIC DNA]</scope>
    <source>
        <strain evidence="2">RCC299 / NOUM17</strain>
    </source>
</reference>
<gene>
    <name evidence="1" type="ORF">MICPUN_57942</name>
</gene>
<evidence type="ECO:0000313" key="1">
    <source>
        <dbReference type="EMBL" id="ACO63069.1"/>
    </source>
</evidence>
<dbReference type="PANTHER" id="PTHR37827">
    <property type="entry name" value="TUDOR DOMAIN-CONTAINING PROTEIN"/>
    <property type="match status" value="1"/>
</dbReference>
<sequence length="238" mass="27024">MSGTLNPKGAQDAKFWRTTRHYDMSSEKEEAREEVLLTAEISKCLRRHCGDGGDMFDFAVESILADVQEDGVPKDVDEASCRWSSTLEDCELKPFDDDDEDEDTSELVVNMYGELIEGIQGAMAEARGDVVEYLSSDQCEMCERVAPLTRHHFFPTSEHDFFKKRNLCPPDRSLHEVAAVCRPCHTAIHGFADERTLGESYNTIESLLEVEQLRKFAHYMSKQKGGMKKHDNALRHAK</sequence>
<dbReference type="GeneID" id="8242705"/>
<dbReference type="RefSeq" id="XP_002501811.1">
    <property type="nucleotide sequence ID" value="XM_002501765.1"/>
</dbReference>
<dbReference type="InParanoid" id="C1E480"/>
<protein>
    <recommendedName>
        <fullName evidence="3">HNH domain-containing protein</fullName>
    </recommendedName>
</protein>
<evidence type="ECO:0000313" key="2">
    <source>
        <dbReference type="Proteomes" id="UP000002009"/>
    </source>
</evidence>
<dbReference type="KEGG" id="mis:MICPUN_57942"/>
<evidence type="ECO:0008006" key="3">
    <source>
        <dbReference type="Google" id="ProtNLM"/>
    </source>
</evidence>
<accession>C1E480</accession>
<dbReference type="eggNOG" id="ENOG502SCQI">
    <property type="taxonomic scope" value="Eukaryota"/>
</dbReference>
<proteinExistence type="predicted"/>